<name>A0AAE3DVZ6_9FIRM</name>
<protein>
    <submittedName>
        <fullName evidence="1">Cysteine-rich KTR domain-containing protein</fullName>
    </submittedName>
</protein>
<comment type="caution">
    <text evidence="1">The sequence shown here is derived from an EMBL/GenBank/DDBJ whole genome shotgun (WGS) entry which is preliminary data.</text>
</comment>
<reference evidence="1 2" key="1">
    <citation type="submission" date="2021-10" db="EMBL/GenBank/DDBJ databases">
        <title>Anaerobic single-cell dispensing facilitates the cultivation of human gut bacteria.</title>
        <authorList>
            <person name="Afrizal A."/>
        </authorList>
    </citation>
    <scope>NUCLEOTIDE SEQUENCE [LARGE SCALE GENOMIC DNA]</scope>
    <source>
        <strain evidence="1 2">CLA-AA-H277</strain>
    </source>
</reference>
<gene>
    <name evidence="1" type="ORF">LKD71_17270</name>
</gene>
<dbReference type="AlphaFoldDB" id="A0AAE3DVZ6"/>
<accession>A0AAE3DVZ6</accession>
<evidence type="ECO:0000313" key="2">
    <source>
        <dbReference type="Proteomes" id="UP001197875"/>
    </source>
</evidence>
<keyword evidence="2" id="KW-1185">Reference proteome</keyword>
<organism evidence="1 2">
    <name type="scientific">Fusicatenibacter faecihominis</name>
    <dbReference type="NCBI Taxonomy" id="2881276"/>
    <lineage>
        <taxon>Bacteria</taxon>
        <taxon>Bacillati</taxon>
        <taxon>Bacillota</taxon>
        <taxon>Clostridia</taxon>
        <taxon>Lachnospirales</taxon>
        <taxon>Lachnospiraceae</taxon>
        <taxon>Fusicatenibacter</taxon>
    </lineage>
</organism>
<dbReference type="InterPro" id="IPR025957">
    <property type="entry name" value="Cys_rich_KTR"/>
</dbReference>
<dbReference type="RefSeq" id="WP_227616345.1">
    <property type="nucleotide sequence ID" value="NZ_JAJEPR010000064.1"/>
</dbReference>
<sequence>MTCKQQPYVKTFKTRTMMQEDTELKDFPLYCPKCKQQTLVNVKHFVVSVSIDSAN</sequence>
<dbReference type="Pfam" id="PF14205">
    <property type="entry name" value="Cys_rich_KTR"/>
    <property type="match status" value="1"/>
</dbReference>
<dbReference type="Proteomes" id="UP001197875">
    <property type="component" value="Unassembled WGS sequence"/>
</dbReference>
<proteinExistence type="predicted"/>
<evidence type="ECO:0000313" key="1">
    <source>
        <dbReference type="EMBL" id="MCC2191514.1"/>
    </source>
</evidence>
<dbReference type="EMBL" id="JAJEPR010000064">
    <property type="protein sequence ID" value="MCC2191514.1"/>
    <property type="molecule type" value="Genomic_DNA"/>
</dbReference>